<evidence type="ECO:0000256" key="1">
    <source>
        <dbReference type="SAM" id="SignalP"/>
    </source>
</evidence>
<dbReference type="EMBL" id="CP077073">
    <property type="protein sequence ID" value="QXH35754.1"/>
    <property type="molecule type" value="Genomic_DNA"/>
</dbReference>
<keyword evidence="1" id="KW-0732">Signal</keyword>
<keyword evidence="3" id="KW-1185">Reference proteome</keyword>
<feature type="chain" id="PRO_5047349284" evidence="1">
    <location>
        <begin position="23"/>
        <end position="131"/>
    </location>
</feature>
<gene>
    <name evidence="2" type="ORF">KSS95_02690</name>
</gene>
<reference evidence="2" key="1">
    <citation type="journal article" date="2021" name="Microorganisms">
        <title>The Ever-Expanding Pseudomonas Genus: Description of 43 New Species and Partition of the Pseudomonas putida Group.</title>
        <authorList>
            <person name="Girard L."/>
            <person name="Lood C."/>
            <person name="Hofte M."/>
            <person name="Vandamme P."/>
            <person name="Rokni-Zadeh H."/>
            <person name="van Noort V."/>
            <person name="Lavigne R."/>
            <person name="De Mot R."/>
        </authorList>
    </citation>
    <scope>NUCLEOTIDE SEQUENCE</scope>
    <source>
        <strain evidence="2">COW39</strain>
    </source>
</reference>
<sequence>MNMTRCCLPVLLALIFQGAAMAHEVALTAHIAADGRILSQSPHWISQVQVQPQANYFTQYKLSLDKDQLRQAPGFCSVSPLDASSYERQLHGAAKVVGTPLADKLTVQTQLVDVPGASGDNSLEFQVLCVR</sequence>
<evidence type="ECO:0000313" key="3">
    <source>
        <dbReference type="Proteomes" id="UP001047646"/>
    </source>
</evidence>
<name>A0ABX8MBT1_9PSED</name>
<feature type="signal peptide" evidence="1">
    <location>
        <begin position="1"/>
        <end position="22"/>
    </location>
</feature>
<organism evidence="2 3">
    <name type="scientific">Pseudomonas muyukensis</name>
    <dbReference type="NCBI Taxonomy" id="2842357"/>
    <lineage>
        <taxon>Bacteria</taxon>
        <taxon>Pseudomonadati</taxon>
        <taxon>Pseudomonadota</taxon>
        <taxon>Gammaproteobacteria</taxon>
        <taxon>Pseudomonadales</taxon>
        <taxon>Pseudomonadaceae</taxon>
        <taxon>Pseudomonas</taxon>
    </lineage>
</organism>
<protein>
    <submittedName>
        <fullName evidence="2">Uncharacterized protein</fullName>
    </submittedName>
</protein>
<evidence type="ECO:0000313" key="2">
    <source>
        <dbReference type="EMBL" id="QXH35754.1"/>
    </source>
</evidence>
<dbReference type="RefSeq" id="WP_217851447.1">
    <property type="nucleotide sequence ID" value="NZ_CP077073.1"/>
</dbReference>
<proteinExistence type="predicted"/>
<accession>A0ABX8MBT1</accession>
<dbReference type="Proteomes" id="UP001047646">
    <property type="component" value="Chromosome"/>
</dbReference>